<gene>
    <name evidence="1" type="primary">ORF190066</name>
</gene>
<dbReference type="EMBL" id="HACG01045925">
    <property type="protein sequence ID" value="CEK92790.1"/>
    <property type="molecule type" value="Transcribed_RNA"/>
</dbReference>
<name>A0A0B7BKV7_9EUPU</name>
<dbReference type="AlphaFoldDB" id="A0A0B7BKV7"/>
<feature type="non-terminal residue" evidence="1">
    <location>
        <position position="57"/>
    </location>
</feature>
<protein>
    <submittedName>
        <fullName evidence="1">Uncharacterized protein</fullName>
    </submittedName>
</protein>
<reference evidence="1" key="1">
    <citation type="submission" date="2014-12" db="EMBL/GenBank/DDBJ databases">
        <title>Insight into the proteome of Arion vulgaris.</title>
        <authorList>
            <person name="Aradska J."/>
            <person name="Bulat T."/>
            <person name="Smidak R."/>
            <person name="Sarate P."/>
            <person name="Gangsoo J."/>
            <person name="Sialana F."/>
            <person name="Bilban M."/>
            <person name="Lubec G."/>
        </authorList>
    </citation>
    <scope>NUCLEOTIDE SEQUENCE</scope>
    <source>
        <tissue evidence="1">Skin</tissue>
    </source>
</reference>
<organism evidence="1">
    <name type="scientific">Arion vulgaris</name>
    <dbReference type="NCBI Taxonomy" id="1028688"/>
    <lineage>
        <taxon>Eukaryota</taxon>
        <taxon>Metazoa</taxon>
        <taxon>Spiralia</taxon>
        <taxon>Lophotrochozoa</taxon>
        <taxon>Mollusca</taxon>
        <taxon>Gastropoda</taxon>
        <taxon>Heterobranchia</taxon>
        <taxon>Euthyneura</taxon>
        <taxon>Panpulmonata</taxon>
        <taxon>Eupulmonata</taxon>
        <taxon>Stylommatophora</taxon>
        <taxon>Helicina</taxon>
        <taxon>Arionoidea</taxon>
        <taxon>Arionidae</taxon>
        <taxon>Arion</taxon>
    </lineage>
</organism>
<evidence type="ECO:0000313" key="1">
    <source>
        <dbReference type="EMBL" id="CEK92790.1"/>
    </source>
</evidence>
<proteinExistence type="predicted"/>
<accession>A0A0B7BKV7</accession>
<sequence length="57" mass="6803">MNIMRKSYDKVKMFYESNTDNTFCENGMFKKMQQIYSKYSSVAFALNGINDPRRFVN</sequence>